<dbReference type="InParanoid" id="A0A1X7SND2"/>
<dbReference type="AlphaFoldDB" id="A0A1X7SND2"/>
<organism evidence="2">
    <name type="scientific">Amphimedon queenslandica</name>
    <name type="common">Sponge</name>
    <dbReference type="NCBI Taxonomy" id="400682"/>
    <lineage>
        <taxon>Eukaryota</taxon>
        <taxon>Metazoa</taxon>
        <taxon>Porifera</taxon>
        <taxon>Demospongiae</taxon>
        <taxon>Heteroscleromorpha</taxon>
        <taxon>Haplosclerida</taxon>
        <taxon>Niphatidae</taxon>
        <taxon>Amphimedon</taxon>
    </lineage>
</organism>
<dbReference type="PROSITE" id="PS50017">
    <property type="entry name" value="DEATH_DOMAIN"/>
    <property type="match status" value="1"/>
</dbReference>
<name>A0A1X7SND2_AMPQE</name>
<dbReference type="Gene3D" id="1.10.533.10">
    <property type="entry name" value="Death Domain, Fas"/>
    <property type="match status" value="1"/>
</dbReference>
<keyword evidence="3" id="KW-1185">Reference proteome</keyword>
<dbReference type="EnsemblMetazoa" id="XM_020007740.1">
    <property type="protein sequence ID" value="XP_019863299.1"/>
    <property type="gene ID" value="LOC109592235"/>
</dbReference>
<dbReference type="GO" id="GO:0007165">
    <property type="term" value="P:signal transduction"/>
    <property type="evidence" value="ECO:0007669"/>
    <property type="project" value="InterPro"/>
</dbReference>
<dbReference type="InterPro" id="IPR000488">
    <property type="entry name" value="Death_dom"/>
</dbReference>
<dbReference type="CDD" id="cd01670">
    <property type="entry name" value="Death"/>
    <property type="match status" value="1"/>
</dbReference>
<dbReference type="Proteomes" id="UP000007879">
    <property type="component" value="Unassembled WGS sequence"/>
</dbReference>
<evidence type="ECO:0000259" key="1">
    <source>
        <dbReference type="PROSITE" id="PS50017"/>
    </source>
</evidence>
<dbReference type="InterPro" id="IPR011029">
    <property type="entry name" value="DEATH-like_dom_sf"/>
</dbReference>
<reference evidence="3" key="1">
    <citation type="journal article" date="2010" name="Nature">
        <title>The Amphimedon queenslandica genome and the evolution of animal complexity.</title>
        <authorList>
            <person name="Srivastava M."/>
            <person name="Simakov O."/>
            <person name="Chapman J."/>
            <person name="Fahey B."/>
            <person name="Gauthier M.E."/>
            <person name="Mitros T."/>
            <person name="Richards G.S."/>
            <person name="Conaco C."/>
            <person name="Dacre M."/>
            <person name="Hellsten U."/>
            <person name="Larroux C."/>
            <person name="Putnam N.H."/>
            <person name="Stanke M."/>
            <person name="Adamska M."/>
            <person name="Darling A."/>
            <person name="Degnan S.M."/>
            <person name="Oakley T.H."/>
            <person name="Plachetzki D.C."/>
            <person name="Zhai Y."/>
            <person name="Adamski M."/>
            <person name="Calcino A."/>
            <person name="Cummins S.F."/>
            <person name="Goodstein D.M."/>
            <person name="Harris C."/>
            <person name="Jackson D.J."/>
            <person name="Leys S.P."/>
            <person name="Shu S."/>
            <person name="Woodcroft B.J."/>
            <person name="Vervoort M."/>
            <person name="Kosik K.S."/>
            <person name="Manning G."/>
            <person name="Degnan B.M."/>
            <person name="Rokhsar D.S."/>
        </authorList>
    </citation>
    <scope>NUCLEOTIDE SEQUENCE [LARGE SCALE GENOMIC DNA]</scope>
</reference>
<evidence type="ECO:0000313" key="2">
    <source>
        <dbReference type="EnsemblMetazoa" id="Aqu2.1.03596_001"/>
    </source>
</evidence>
<sequence length="305" mass="35220">MFAVKCSVLMISMSFIMKFKPIAARWKQFANSLYVRPATIDIIEANCGSSCESCLHKVLEHWLRKDYNYEFFGSPCWRRVCVAVKEGGGDPALAEEIARKHPLPESIGGESTTDSIYALPVKDVRLLNEIYELQWDFSDILKETRDAFKPELLPDIIDYLETHVPALLGPNKNYQAKEITEEFNNIQTTKDLFKVLQRKYISWFNYELIVKLVNVFLPDNHLLKRAWSGYKEKLKDYFLNSGGLLTDANALEFGIKDVPPGTKVMIAKVDRDDYTLADLFFFRRAIPKELNIPDVYLYFSFIRIG</sequence>
<feature type="domain" description="Death" evidence="1">
    <location>
        <begin position="22"/>
        <end position="66"/>
    </location>
</feature>
<reference evidence="2" key="2">
    <citation type="submission" date="2017-05" db="UniProtKB">
        <authorList>
            <consortium name="EnsemblMetazoa"/>
        </authorList>
    </citation>
    <scope>IDENTIFICATION</scope>
</reference>
<proteinExistence type="predicted"/>
<dbReference type="EnsemblMetazoa" id="Aqu2.1.03596_001">
    <property type="protein sequence ID" value="Aqu2.1.03596_001"/>
    <property type="gene ID" value="Aqu2.1.03596"/>
</dbReference>
<gene>
    <name evidence="2" type="primary">109592235</name>
</gene>
<accession>A0A1X7SND2</accession>
<evidence type="ECO:0000313" key="3">
    <source>
        <dbReference type="Proteomes" id="UP000007879"/>
    </source>
</evidence>
<protein>
    <recommendedName>
        <fullName evidence="1">Death domain-containing protein</fullName>
    </recommendedName>
</protein>
<dbReference type="KEGG" id="aqu:109592235"/>